<name>A0A1G2DHR8_9BACT</name>
<dbReference type="InterPro" id="IPR036291">
    <property type="entry name" value="NAD(P)-bd_dom_sf"/>
</dbReference>
<accession>A0A1G2DHR8</accession>
<dbReference type="Proteomes" id="UP000178636">
    <property type="component" value="Unassembled WGS sequence"/>
</dbReference>
<protein>
    <recommendedName>
        <fullName evidence="1">Thioester reductase (TE) domain-containing protein</fullName>
    </recommendedName>
</protein>
<dbReference type="InterPro" id="IPR013120">
    <property type="entry name" value="FAR_NAD-bd"/>
</dbReference>
<dbReference type="PANTHER" id="PTHR43245">
    <property type="entry name" value="BIFUNCTIONAL POLYMYXIN RESISTANCE PROTEIN ARNA"/>
    <property type="match status" value="1"/>
</dbReference>
<dbReference type="InterPro" id="IPR050177">
    <property type="entry name" value="Lipid_A_modif_metabolic_enz"/>
</dbReference>
<dbReference type="AlphaFoldDB" id="A0A1G2DHR8"/>
<dbReference type="STRING" id="1798664.A3C93_02000"/>
<dbReference type="SUPFAM" id="SSF51735">
    <property type="entry name" value="NAD(P)-binding Rossmann-fold domains"/>
    <property type="match status" value="1"/>
</dbReference>
<gene>
    <name evidence="2" type="ORF">A3C93_02000</name>
</gene>
<comment type="caution">
    <text evidence="2">The sequence shown here is derived from an EMBL/GenBank/DDBJ whole genome shotgun (WGS) entry which is preliminary data.</text>
</comment>
<dbReference type="EMBL" id="MHLO01000006">
    <property type="protein sequence ID" value="OGZ13224.1"/>
    <property type="molecule type" value="Genomic_DNA"/>
</dbReference>
<evidence type="ECO:0000313" key="2">
    <source>
        <dbReference type="EMBL" id="OGZ13224.1"/>
    </source>
</evidence>
<dbReference type="Gene3D" id="3.40.50.720">
    <property type="entry name" value="NAD(P)-binding Rossmann-like Domain"/>
    <property type="match status" value="1"/>
</dbReference>
<reference evidence="2 3" key="1">
    <citation type="journal article" date="2016" name="Nat. Commun.">
        <title>Thousands of microbial genomes shed light on interconnected biogeochemical processes in an aquifer system.</title>
        <authorList>
            <person name="Anantharaman K."/>
            <person name="Brown C.T."/>
            <person name="Hug L.A."/>
            <person name="Sharon I."/>
            <person name="Castelle C.J."/>
            <person name="Probst A.J."/>
            <person name="Thomas B.C."/>
            <person name="Singh A."/>
            <person name="Wilkins M.J."/>
            <person name="Karaoz U."/>
            <person name="Brodie E.L."/>
            <person name="Williams K.H."/>
            <person name="Hubbard S.S."/>
            <person name="Banfield J.F."/>
        </authorList>
    </citation>
    <scope>NUCLEOTIDE SEQUENCE [LARGE SCALE GENOMIC DNA]</scope>
</reference>
<feature type="domain" description="Thioester reductase (TE)" evidence="1">
    <location>
        <begin position="45"/>
        <end position="186"/>
    </location>
</feature>
<evidence type="ECO:0000259" key="1">
    <source>
        <dbReference type="Pfam" id="PF07993"/>
    </source>
</evidence>
<proteinExistence type="predicted"/>
<sequence>MSTHVVIGGSGFIGSHLTRALTGRGDDVIVIARHPPLDGISGVVYERGDARLPSLGLSADRIAHIRALCPVVWNLAANLSFRDEEFRAVQTDNTLIATHGSAFANTVGERYIFVSTAYVSGKPTGAQIPEQAIEAPVHRNAYESSKWEAESIVRSQTKIPFVILRPSIVIGDAYPEHAVGCTFGYYRYSYMFYVFKEYLATLRSTSRLHPLVLLFGIRNGSSRGRIACTRLIVPFPFESRVNMVPVGHVVAVMTAILSSEAAFRAGAVIHITHPNPPPYAELASTLCDDLGIEGVRFFPVPRQVFRAGFLLLRTLYPGKKKEFVSASKYLPYITETYDFERSASRAYALPDPPPLTPDFLHGVNVRAVTEVFPGFRSASPSA</sequence>
<dbReference type="Pfam" id="PF07993">
    <property type="entry name" value="NAD_binding_4"/>
    <property type="match status" value="1"/>
</dbReference>
<organism evidence="2 3">
    <name type="scientific">Candidatus Lloydbacteria bacterium RIFCSPHIGHO2_02_FULL_54_17</name>
    <dbReference type="NCBI Taxonomy" id="1798664"/>
    <lineage>
        <taxon>Bacteria</taxon>
        <taxon>Candidatus Lloydiibacteriota</taxon>
    </lineage>
</organism>
<evidence type="ECO:0000313" key="3">
    <source>
        <dbReference type="Proteomes" id="UP000178636"/>
    </source>
</evidence>